<dbReference type="InterPro" id="IPR050768">
    <property type="entry name" value="UPF0353/GerABKA_families"/>
</dbReference>
<dbReference type="EMBL" id="CP022684">
    <property type="protein sequence ID" value="AUM11494.1"/>
    <property type="molecule type" value="Genomic_DNA"/>
</dbReference>
<feature type="transmembrane region" description="Helical" evidence="1">
    <location>
        <begin position="310"/>
        <end position="331"/>
    </location>
</feature>
<sequence length="353" mass="39109">MIILKWIPLLLILPLPWILRALLPRASSNDSALLRVPFFSSVNDMANRRDRNRSGSSRSFRLLISMIWILLVMAAAGPQYIGEPISITSKARDLMLAVDVSESMRATDLQLKGERVDRLTVVKSVLEEFIQRRSHDRMGLILFGTNAYLQTPLTFDRKTLLQLLNESAIGIAGQSTAIGDAIGLALKRLQDRPTDSKVLILLTDGQNRAGEIQPLQAAELAAQKGLKIYTVGVGAEFVMSPGLLGTGIGARRLNPSADLDEKTLTEIANITGGQYFRAKSTESLKHIYEILDDLEPVDADPETFRPIKALFHYPLGLALLLSVAIALHTIIRNYSVHWRLARQDKRDEGVVQP</sequence>
<dbReference type="KEGG" id="kak:Kalk_03230"/>
<reference evidence="4" key="1">
    <citation type="submission" date="2017-08" db="EMBL/GenBank/DDBJ databases">
        <title>Direct submision.</title>
        <authorList>
            <person name="Kim S.-J."/>
            <person name="Rhee S.-K."/>
        </authorList>
    </citation>
    <scope>NUCLEOTIDE SEQUENCE [LARGE SCALE GENOMIC DNA]</scope>
    <source>
        <strain evidence="4">GI5</strain>
    </source>
</reference>
<dbReference type="PANTHER" id="PTHR22550">
    <property type="entry name" value="SPORE GERMINATION PROTEIN"/>
    <property type="match status" value="1"/>
</dbReference>
<keyword evidence="4" id="KW-1185">Reference proteome</keyword>
<dbReference type="AlphaFoldDB" id="A0A2K9LL39"/>
<dbReference type="InterPro" id="IPR036465">
    <property type="entry name" value="vWFA_dom_sf"/>
</dbReference>
<dbReference type="SMART" id="SM00327">
    <property type="entry name" value="VWA"/>
    <property type="match status" value="1"/>
</dbReference>
<dbReference type="InterPro" id="IPR002035">
    <property type="entry name" value="VWF_A"/>
</dbReference>
<feature type="domain" description="VWFA" evidence="2">
    <location>
        <begin position="93"/>
        <end position="294"/>
    </location>
</feature>
<dbReference type="OrthoDB" id="6206554at2"/>
<keyword evidence="1" id="KW-0812">Transmembrane</keyword>
<dbReference type="RefSeq" id="WP_101892834.1">
    <property type="nucleotide sequence ID" value="NZ_CP022684.1"/>
</dbReference>
<dbReference type="Proteomes" id="UP000235116">
    <property type="component" value="Chromosome"/>
</dbReference>
<evidence type="ECO:0000259" key="2">
    <source>
        <dbReference type="PROSITE" id="PS50234"/>
    </source>
</evidence>
<evidence type="ECO:0000313" key="3">
    <source>
        <dbReference type="EMBL" id="AUM11494.1"/>
    </source>
</evidence>
<evidence type="ECO:0000313" key="4">
    <source>
        <dbReference type="Proteomes" id="UP000235116"/>
    </source>
</evidence>
<dbReference type="Pfam" id="PF00092">
    <property type="entry name" value="VWA"/>
    <property type="match status" value="1"/>
</dbReference>
<dbReference type="Gene3D" id="3.40.50.410">
    <property type="entry name" value="von Willebrand factor, type A domain"/>
    <property type="match status" value="1"/>
</dbReference>
<organism evidence="3 4">
    <name type="scientific">Ketobacter alkanivorans</name>
    <dbReference type="NCBI Taxonomy" id="1917421"/>
    <lineage>
        <taxon>Bacteria</taxon>
        <taxon>Pseudomonadati</taxon>
        <taxon>Pseudomonadota</taxon>
        <taxon>Gammaproteobacteria</taxon>
        <taxon>Pseudomonadales</taxon>
        <taxon>Ketobacteraceae</taxon>
        <taxon>Ketobacter</taxon>
    </lineage>
</organism>
<proteinExistence type="predicted"/>
<feature type="transmembrane region" description="Helical" evidence="1">
    <location>
        <begin position="60"/>
        <end position="81"/>
    </location>
</feature>
<evidence type="ECO:0000256" key="1">
    <source>
        <dbReference type="SAM" id="Phobius"/>
    </source>
</evidence>
<dbReference type="PROSITE" id="PS50234">
    <property type="entry name" value="VWFA"/>
    <property type="match status" value="1"/>
</dbReference>
<keyword evidence="1" id="KW-0472">Membrane</keyword>
<dbReference type="SUPFAM" id="SSF53300">
    <property type="entry name" value="vWA-like"/>
    <property type="match status" value="1"/>
</dbReference>
<dbReference type="InterPro" id="IPR033881">
    <property type="entry name" value="vWA_BatA_type"/>
</dbReference>
<dbReference type="CDD" id="cd01467">
    <property type="entry name" value="vWA_BatA_type"/>
    <property type="match status" value="1"/>
</dbReference>
<protein>
    <submittedName>
        <fullName evidence="3">BatB protein</fullName>
    </submittedName>
</protein>
<keyword evidence="1" id="KW-1133">Transmembrane helix</keyword>
<dbReference type="PANTHER" id="PTHR22550:SF18">
    <property type="entry name" value="VWFA DOMAIN-CONTAINING PROTEIN"/>
    <property type="match status" value="1"/>
</dbReference>
<accession>A0A2K9LL39</accession>
<gene>
    <name evidence="3" type="ORF">Kalk_03230</name>
</gene>
<name>A0A2K9LL39_9GAMM</name>